<sequence length="469" mass="51288">MAGGCSDSDQTSHCLKRHSGRACQRGRPEPDGTPSATQEDLSSLSRHVSQLVTEREASREATLRAKKAAEGANRAKSEFLVNMSHEIRTPMNAIMGMTALTLDTALNSEQREYLGFVESSAEALLQIINDILGFSKIEAGKLDVESIPFSLSELISSTAKTMALRAGEKSIELILDISPDLPGKVSGDPGRVRQILLNLLSNAIKFTERGEIVLSAHHEIEPDGQLRLQFSVRNSGIGIPLEKQARITTTEFMRTRWPAARVLMLTSSDQGDERSLAQKVGIERCLTKPVSGTEMIDAIGILIKDEDSSPSPEMASLQTGPVCAEAARIAERRPASVTPPPRLNAPNVLLVEDNSTNQKLATRLLEKLGCKVEIAADGDIAVSRFERGGLDLICMDMQMPHCDGLTATRRIREIERSTGSHIPIIAMTANAMQGDRDRYLESGMDDYVSKPIHFDELKKMLTRYTGDIL</sequence>
<dbReference type="RefSeq" id="WP_354600264.1">
    <property type="nucleotide sequence ID" value="NZ_JBEWZI010000005.1"/>
</dbReference>
<keyword evidence="4" id="KW-0902">Two-component regulatory system</keyword>
<evidence type="ECO:0000313" key="9">
    <source>
        <dbReference type="EMBL" id="MET7013802.1"/>
    </source>
</evidence>
<evidence type="ECO:0000256" key="4">
    <source>
        <dbReference type="ARBA" id="ARBA00023012"/>
    </source>
</evidence>
<feature type="region of interest" description="Disordered" evidence="6">
    <location>
        <begin position="1"/>
        <end position="61"/>
    </location>
</feature>
<feature type="domain" description="Histidine kinase" evidence="7">
    <location>
        <begin position="82"/>
        <end position="247"/>
    </location>
</feature>
<evidence type="ECO:0000313" key="10">
    <source>
        <dbReference type="Proteomes" id="UP001549691"/>
    </source>
</evidence>
<dbReference type="InterPro" id="IPR036890">
    <property type="entry name" value="HATPase_C_sf"/>
</dbReference>
<dbReference type="Gene3D" id="1.10.287.130">
    <property type="match status" value="1"/>
</dbReference>
<dbReference type="InterPro" id="IPR011006">
    <property type="entry name" value="CheY-like_superfamily"/>
</dbReference>
<keyword evidence="3 5" id="KW-0597">Phosphoprotein</keyword>
<dbReference type="PROSITE" id="PS50109">
    <property type="entry name" value="HIS_KIN"/>
    <property type="match status" value="1"/>
</dbReference>
<evidence type="ECO:0000256" key="5">
    <source>
        <dbReference type="PROSITE-ProRule" id="PRU00169"/>
    </source>
</evidence>
<dbReference type="PANTHER" id="PTHR45339:SF1">
    <property type="entry name" value="HYBRID SIGNAL TRANSDUCTION HISTIDINE KINASE J"/>
    <property type="match status" value="1"/>
</dbReference>
<keyword evidence="10" id="KW-1185">Reference proteome</keyword>
<reference evidence="9 10" key="1">
    <citation type="submission" date="2024-07" db="EMBL/GenBank/DDBJ databases">
        <title>Uliginosibacterium flavum JJ3220;KACC:17644.</title>
        <authorList>
            <person name="Kim M.K."/>
        </authorList>
    </citation>
    <scope>NUCLEOTIDE SEQUENCE [LARGE SCALE GENOMIC DNA]</scope>
    <source>
        <strain evidence="9 10">KACC:17644</strain>
    </source>
</reference>
<protein>
    <recommendedName>
        <fullName evidence="2">histidine kinase</fullName>
        <ecNumber evidence="2">2.7.13.3</ecNumber>
    </recommendedName>
</protein>
<feature type="domain" description="Response regulatory" evidence="8">
    <location>
        <begin position="347"/>
        <end position="465"/>
    </location>
</feature>
<dbReference type="Pfam" id="PF00512">
    <property type="entry name" value="HisKA"/>
    <property type="match status" value="1"/>
</dbReference>
<dbReference type="EC" id="2.7.13.3" evidence="2"/>
<evidence type="ECO:0000259" key="7">
    <source>
        <dbReference type="PROSITE" id="PS50109"/>
    </source>
</evidence>
<dbReference type="InterPro" id="IPR003594">
    <property type="entry name" value="HATPase_dom"/>
</dbReference>
<evidence type="ECO:0000259" key="8">
    <source>
        <dbReference type="PROSITE" id="PS50110"/>
    </source>
</evidence>
<accession>A0ABV2TIQ2</accession>
<gene>
    <name evidence="9" type="ORF">ABXR19_06350</name>
</gene>
<evidence type="ECO:0000256" key="1">
    <source>
        <dbReference type="ARBA" id="ARBA00000085"/>
    </source>
</evidence>
<name>A0ABV2TIQ2_9RHOO</name>
<evidence type="ECO:0000256" key="2">
    <source>
        <dbReference type="ARBA" id="ARBA00012438"/>
    </source>
</evidence>
<organism evidence="9 10">
    <name type="scientific">Uliginosibacterium flavum</name>
    <dbReference type="NCBI Taxonomy" id="1396831"/>
    <lineage>
        <taxon>Bacteria</taxon>
        <taxon>Pseudomonadati</taxon>
        <taxon>Pseudomonadota</taxon>
        <taxon>Betaproteobacteria</taxon>
        <taxon>Rhodocyclales</taxon>
        <taxon>Zoogloeaceae</taxon>
        <taxon>Uliginosibacterium</taxon>
    </lineage>
</organism>
<dbReference type="InterPro" id="IPR036097">
    <property type="entry name" value="HisK_dim/P_sf"/>
</dbReference>
<dbReference type="SMART" id="SM00387">
    <property type="entry name" value="HATPase_c"/>
    <property type="match status" value="1"/>
</dbReference>
<dbReference type="CDD" id="cd00082">
    <property type="entry name" value="HisKA"/>
    <property type="match status" value="1"/>
</dbReference>
<dbReference type="Proteomes" id="UP001549691">
    <property type="component" value="Unassembled WGS sequence"/>
</dbReference>
<dbReference type="EMBL" id="JBEWZI010000005">
    <property type="protein sequence ID" value="MET7013802.1"/>
    <property type="molecule type" value="Genomic_DNA"/>
</dbReference>
<evidence type="ECO:0000256" key="6">
    <source>
        <dbReference type="SAM" id="MobiDB-lite"/>
    </source>
</evidence>
<dbReference type="PROSITE" id="PS50110">
    <property type="entry name" value="RESPONSE_REGULATORY"/>
    <property type="match status" value="1"/>
</dbReference>
<feature type="modified residue" description="4-aspartylphosphate" evidence="5">
    <location>
        <position position="396"/>
    </location>
</feature>
<dbReference type="SUPFAM" id="SSF52172">
    <property type="entry name" value="CheY-like"/>
    <property type="match status" value="2"/>
</dbReference>
<dbReference type="InterPro" id="IPR001789">
    <property type="entry name" value="Sig_transdc_resp-reg_receiver"/>
</dbReference>
<dbReference type="SMART" id="SM00388">
    <property type="entry name" value="HisKA"/>
    <property type="match status" value="1"/>
</dbReference>
<dbReference type="SUPFAM" id="SSF55874">
    <property type="entry name" value="ATPase domain of HSP90 chaperone/DNA topoisomerase II/histidine kinase"/>
    <property type="match status" value="1"/>
</dbReference>
<dbReference type="InterPro" id="IPR005467">
    <property type="entry name" value="His_kinase_dom"/>
</dbReference>
<dbReference type="Pfam" id="PF02518">
    <property type="entry name" value="HATPase_c"/>
    <property type="match status" value="1"/>
</dbReference>
<proteinExistence type="predicted"/>
<dbReference type="SUPFAM" id="SSF47384">
    <property type="entry name" value="Homodimeric domain of signal transducing histidine kinase"/>
    <property type="match status" value="1"/>
</dbReference>
<dbReference type="InterPro" id="IPR003661">
    <property type="entry name" value="HisK_dim/P_dom"/>
</dbReference>
<dbReference type="CDD" id="cd17546">
    <property type="entry name" value="REC_hyHK_CKI1_RcsC-like"/>
    <property type="match status" value="1"/>
</dbReference>
<comment type="catalytic activity">
    <reaction evidence="1">
        <text>ATP + protein L-histidine = ADP + protein N-phospho-L-histidine.</text>
        <dbReference type="EC" id="2.7.13.3"/>
    </reaction>
</comment>
<comment type="caution">
    <text evidence="9">The sequence shown here is derived from an EMBL/GenBank/DDBJ whole genome shotgun (WGS) entry which is preliminary data.</text>
</comment>
<dbReference type="Gene3D" id="3.40.50.2300">
    <property type="match status" value="1"/>
</dbReference>
<dbReference type="Pfam" id="PF00072">
    <property type="entry name" value="Response_reg"/>
    <property type="match status" value="1"/>
</dbReference>
<dbReference type="Gene3D" id="3.30.565.10">
    <property type="entry name" value="Histidine kinase-like ATPase, C-terminal domain"/>
    <property type="match status" value="1"/>
</dbReference>
<feature type="compositionally biased region" description="Polar residues" evidence="6">
    <location>
        <begin position="34"/>
        <end position="52"/>
    </location>
</feature>
<dbReference type="SMART" id="SM00448">
    <property type="entry name" value="REC"/>
    <property type="match status" value="1"/>
</dbReference>
<evidence type="ECO:0000256" key="3">
    <source>
        <dbReference type="ARBA" id="ARBA00022553"/>
    </source>
</evidence>
<dbReference type="PANTHER" id="PTHR45339">
    <property type="entry name" value="HYBRID SIGNAL TRANSDUCTION HISTIDINE KINASE J"/>
    <property type="match status" value="1"/>
</dbReference>